<dbReference type="OrthoDB" id="26681at2759"/>
<dbReference type="InterPro" id="IPR001680">
    <property type="entry name" value="WD40_rpt"/>
</dbReference>
<dbReference type="InterPro" id="IPR016024">
    <property type="entry name" value="ARM-type_fold"/>
</dbReference>
<dbReference type="InterPro" id="IPR000409">
    <property type="entry name" value="BEACH_dom"/>
</dbReference>
<feature type="region of interest" description="Disordered" evidence="8">
    <location>
        <begin position="1642"/>
        <end position="1670"/>
    </location>
</feature>
<evidence type="ECO:0000313" key="12">
    <source>
        <dbReference type="Proteomes" id="UP000054630"/>
    </source>
</evidence>
<feature type="domain" description="BEACH-type PH" evidence="10">
    <location>
        <begin position="1716"/>
        <end position="1824"/>
    </location>
</feature>
<name>A0A0V0S804_9BILA</name>
<dbReference type="InterPro" id="IPR036372">
    <property type="entry name" value="BEACH_dom_sf"/>
</dbReference>
<dbReference type="Gene3D" id="1.10.1540.10">
    <property type="entry name" value="BEACH domain"/>
    <property type="match status" value="1"/>
</dbReference>
<dbReference type="GO" id="GO:0005829">
    <property type="term" value="C:cytosol"/>
    <property type="evidence" value="ECO:0007669"/>
    <property type="project" value="TreeGrafter"/>
</dbReference>
<dbReference type="InterPro" id="IPR031570">
    <property type="entry name" value="NBEA/BDCP_DUF4704"/>
</dbReference>
<comment type="caution">
    <text evidence="11">The sequence shown here is derived from an EMBL/GenBank/DDBJ whole genome shotgun (WGS) entry which is preliminary data.</text>
</comment>
<evidence type="ECO:0000256" key="4">
    <source>
        <dbReference type="ARBA" id="ARBA00023136"/>
    </source>
</evidence>
<keyword evidence="3" id="KW-0677">Repeat</keyword>
<dbReference type="SMART" id="SM01026">
    <property type="entry name" value="Beach"/>
    <property type="match status" value="1"/>
</dbReference>
<dbReference type="FunFam" id="1.10.1540.10:FF:000001">
    <property type="entry name" value="neurobeachin isoform X1"/>
    <property type="match status" value="1"/>
</dbReference>
<comment type="subcellular location">
    <subcellularLocation>
        <location evidence="1">Membrane</location>
    </subcellularLocation>
</comment>
<evidence type="ECO:0000256" key="5">
    <source>
        <dbReference type="ARBA" id="ARBA00059038"/>
    </source>
</evidence>
<dbReference type="PROSITE" id="PS50197">
    <property type="entry name" value="BEACH"/>
    <property type="match status" value="1"/>
</dbReference>
<accession>A0A0V0S804</accession>
<dbReference type="InterPro" id="IPR050865">
    <property type="entry name" value="BEACH_Domain"/>
</dbReference>
<keyword evidence="2" id="KW-0853">WD repeat</keyword>
<dbReference type="InterPro" id="IPR013320">
    <property type="entry name" value="ConA-like_dom_sf"/>
</dbReference>
<dbReference type="InterPro" id="IPR010508">
    <property type="entry name" value="NBEA-like_DUF1088"/>
</dbReference>
<dbReference type="Gene3D" id="2.60.120.200">
    <property type="match status" value="1"/>
</dbReference>
<evidence type="ECO:0000256" key="2">
    <source>
        <dbReference type="ARBA" id="ARBA00022574"/>
    </source>
</evidence>
<dbReference type="EMBL" id="JYDL01000028">
    <property type="protein sequence ID" value="KRX22881.1"/>
    <property type="molecule type" value="Genomic_DNA"/>
</dbReference>
<dbReference type="GO" id="GO:0016020">
    <property type="term" value="C:membrane"/>
    <property type="evidence" value="ECO:0007669"/>
    <property type="project" value="UniProtKB-SubCell"/>
</dbReference>
<proteinExistence type="predicted"/>
<gene>
    <name evidence="11" type="primary">sel-2</name>
    <name evidence="11" type="ORF">T07_13253</name>
</gene>
<dbReference type="SUPFAM" id="SSF49899">
    <property type="entry name" value="Concanavalin A-like lectins/glucanases"/>
    <property type="match status" value="1"/>
</dbReference>
<feature type="compositionally biased region" description="Basic and acidic residues" evidence="8">
    <location>
        <begin position="1410"/>
        <end position="1419"/>
    </location>
</feature>
<dbReference type="Gene3D" id="2.30.29.30">
    <property type="entry name" value="Pleckstrin-homology domain (PH domain)/Phosphotyrosine-binding domain (PTB)"/>
    <property type="match status" value="1"/>
</dbReference>
<dbReference type="InterPro" id="IPR015943">
    <property type="entry name" value="WD40/YVTN_repeat-like_dom_sf"/>
</dbReference>
<evidence type="ECO:0000256" key="8">
    <source>
        <dbReference type="SAM" id="MobiDB-lite"/>
    </source>
</evidence>
<organism evidence="11 12">
    <name type="scientific">Trichinella nelsoni</name>
    <dbReference type="NCBI Taxonomy" id="6336"/>
    <lineage>
        <taxon>Eukaryota</taxon>
        <taxon>Metazoa</taxon>
        <taxon>Ecdysozoa</taxon>
        <taxon>Nematoda</taxon>
        <taxon>Enoplea</taxon>
        <taxon>Dorylaimia</taxon>
        <taxon>Trichinellida</taxon>
        <taxon>Trichinellidae</taxon>
        <taxon>Trichinella</taxon>
    </lineage>
</organism>
<keyword evidence="12" id="KW-1185">Reference proteome</keyword>
<evidence type="ECO:0000259" key="9">
    <source>
        <dbReference type="PROSITE" id="PS50197"/>
    </source>
</evidence>
<dbReference type="SUPFAM" id="SSF50729">
    <property type="entry name" value="PH domain-like"/>
    <property type="match status" value="1"/>
</dbReference>
<evidence type="ECO:0000313" key="11">
    <source>
        <dbReference type="EMBL" id="KRX22881.1"/>
    </source>
</evidence>
<dbReference type="GO" id="GO:0008104">
    <property type="term" value="P:intracellular protein localization"/>
    <property type="evidence" value="ECO:0007669"/>
    <property type="project" value="TreeGrafter"/>
</dbReference>
<dbReference type="GO" id="GO:0019901">
    <property type="term" value="F:protein kinase binding"/>
    <property type="evidence" value="ECO:0007669"/>
    <property type="project" value="TreeGrafter"/>
</dbReference>
<protein>
    <recommendedName>
        <fullName evidence="6">Putative neurobeachin homolog</fullName>
    </recommendedName>
    <alternativeName>
        <fullName evidence="7">Suppressor enhancer of lin-12</fullName>
    </alternativeName>
</protein>
<comment type="function">
    <text evidence="5">Binds to type II regulatory subunits of protein kinase A and anchors/targets them to the membrane. May anchor the kinase to cytoskeletal and/or organelle-associated proteins. Regulates endosomal traffic in polarized epithelial cells such as the vulval precursor cells and intestinal cells. Thought to act as a negative regulator of lin-12 activity in vulval precursor cells. May have a role in the internalization process from basolateral surface of polarized epithelial cells.</text>
</comment>
<dbReference type="Pfam" id="PF20426">
    <property type="entry name" value="NBCH_WD40"/>
    <property type="match status" value="1"/>
</dbReference>
<dbReference type="STRING" id="6336.A0A0V0S804"/>
<dbReference type="SMART" id="SM00320">
    <property type="entry name" value="WD40"/>
    <property type="match status" value="4"/>
</dbReference>
<feature type="domain" description="BEACH" evidence="9">
    <location>
        <begin position="1843"/>
        <end position="2132"/>
    </location>
</feature>
<dbReference type="Pfam" id="PF15787">
    <property type="entry name" value="DUF4704"/>
    <property type="match status" value="1"/>
</dbReference>
<dbReference type="Proteomes" id="UP000054630">
    <property type="component" value="Unassembled WGS sequence"/>
</dbReference>
<dbReference type="PROSITE" id="PS51783">
    <property type="entry name" value="PH_BEACH"/>
    <property type="match status" value="1"/>
</dbReference>
<dbReference type="PANTHER" id="PTHR13743">
    <property type="entry name" value="BEIGE/BEACH-RELATED"/>
    <property type="match status" value="1"/>
</dbReference>
<dbReference type="Pfam" id="PF02138">
    <property type="entry name" value="Beach"/>
    <property type="match status" value="1"/>
</dbReference>
<dbReference type="CDD" id="cd01201">
    <property type="entry name" value="PH_BEACH"/>
    <property type="match status" value="1"/>
</dbReference>
<dbReference type="SUPFAM" id="SSF81837">
    <property type="entry name" value="BEACH domain"/>
    <property type="match status" value="1"/>
</dbReference>
<evidence type="ECO:0000256" key="1">
    <source>
        <dbReference type="ARBA" id="ARBA00004370"/>
    </source>
</evidence>
<dbReference type="SUPFAM" id="SSF48371">
    <property type="entry name" value="ARM repeat"/>
    <property type="match status" value="1"/>
</dbReference>
<sequence>MFEHGADFSELDLEGNLLTRASVEGNSTSDVVSLTVDTTPGEVQNGADCNENGSVSKSSFQHAPQNEKKENTIESCKESNNCMKSETAEQMFSRLKIGLKDGKIAGKELVDSVFQLLVGGPFNMENAFLIQNKEYIIPMVYLLDAICIFSAEMWCVFIGIARKSHRNLEACAESGLIRALLRRLSDAEDVVADFLIELLTILTTYSINVKDMKMFLRALRAVDNKWPRHSAKLLLVIKQMLRKEGPDVFFSFFGGSKTGIHIPPLSKWPHQNGWSFVTWVRLDPESSATFEEETPYLFSFRTRNGLGHSCHFVGNCMVVTTVKNKNGQSVQQCIKYELQVRKWYHVVLAYSYSRWGRSELQCFVNGQPVSGFEFNWHVSTNEQYDRCFVGCCPDSNGKNSFSGQMSVLYLFSESLNLQQVNSLYGLGPNYQSCFKFKNEVDIPIAYMKYLFDGKLSNALVFAYSPQNCDRQLCLNSVMKENQGYFFQTPHAVMMDGVNVVVTHSIHTTLHSVGGVQVFLPLLTQLDFPVQTSCDHSTLLSIFSQLMVCSPGVQQQLLQTNAFLVIGVSLTAADKKHITESVLNTFIEMAHFLISPESSSANLLRQLFEFVLLNPNLWINTDGRVSLVCLWVQTRLYQYLATDFYDKAKIFNPVRRVTTIMQLLHSLKFYYWVTDPRRRSGIDGKGKAGPRPTVDNILTIRGHILTLMYKIVSNNEPGAQTGDELKAMLNFLTTVHEDDNLTDVLSMLIKLVAANPAMLIPAFDKKRGVWVVFKLIGAANETVRLLALKLFGFFLCRCTSKRKQDTMNPYNLYTLLTDRLLLHATYINVRTYNVLFEILIEKMTSEILDGRHPEPSTNCKFENPMLIRTIASLLQQSDQQNTEVLEVKKVFLTDLIHMCTNSSENRRIILQMSVWQDWLISLTSLEPNTEAEMHIRSLVYHLFAILLHHAIKLEYGGWRVWIDTMAIIHSKGSFERFCRKNSGKAVSRLDMTQSEKNDDVEKEVVTVVQDLLSKVAGQSSTVASGESQSVFSTSNVSSESTYIGSRSEEKASQQADSTVPLYRIPEFRWSAAHLTLLSDLLLGIESDIAVWKNDGSRSLIDYINQSDNAVFVVNAIHVMSQSLDSFIVACGGLLPLLAALTSPSSDLEIADTSNQGLSMNVAISFLVRLANLADVIVFGTACNFADLEREKNMPTGGILRQILRLVTMVAVRNCLVYRYKSCFDHQLVVCAKERAIKALVDDLTSLDETNSDFLNLKTTVQDPERVLQEVDVYRLKATLYRDIEESRQAQFLALATIYFLSVLMVSRYRDILEPPSSPSPFHNTVSAGSNFNQTAEYRKDNSKIVPSEAKTSVKNENGSIFIDEQLSSGAKSAADGFHDLTDSIRLKQDENVANSPMATVETAPPKSDQSSSKDDASKERQALLSARLRTALEPVAPLFREIIADFQSYFQKTLLGTHGQEIMNDPKGIGVRFGDFSTSFSFISIHTVLNTLRNSNVSVIELVMLLCSQEWQTSLQKHAGLAFIELVNEGRLLAHATRDHLVRVANEAEYILNRMRAEDVMKHAEFEAMCAQLVVTSKEEESTCNLLISAARRRNTMISRKILDKVHVILRSEYGAWGVENRAKMFWKLDIWEDDSRRRRRLVPNSFGSSHPEATLKSADNQGEDESEVEKTRDAFASYLRDKNIVLPSSTPSSLTNELLTETEIVLWNEETDEEVNQQAGSCFITPCHLVAPGLVLPGILSITASELSFDCKDDDAELQQADPAILRYCEHLHGRWHTAEIRAIFLRRHLLQNRALEIFLTSRTAIMFAFPDQNTVKKVVQRLPAVGVGQKYGIAQSRKASLMTPRQLFKHSDMPQKWQRREICNFEYLMFLNTIAGRTYNDLNQYPVFPWILSNYDSEELDLKQPANFRDLSKPVGALNDSRRKYFIDRYRQWEHDKIPPFHYGTHYSTAAFTMNWLMRMEPFTSLFLSLQSGKFDHADRMFHSVAESWKHCLRDTHDVKELIPEFFYLPEMFLNINGYQLGKRDDGSLVGDVILPPWAKSPEHFITIHRQALESDLVSCQLHQWIDLIFGYKQRGPEAVRATNVFYYLTYEGVVDLSSFDDPMIKKALENQIRNFGQTPAQLLSEPHTPRQSIMTISPLMFQPVPDDICMIMKFISNSAVVHLSANTHAQLPNPTVVSITASLGFALNRWNNNYSGNFGSHLAPVGVETAGNTQNLVPPNLPLTVDPLLATGNPASPVARRMLGDSLDQHLTIKWNNFVTTCDSKYIFVCGYPDHSFRVIETENARIRQVIFGHKAVVTCLARSEASTGIDFYIASGSSDCTVLLWQWNVKSSFVVGEQNIAGESASPKVILIGHDSEITCIHVSAEHGLVLSTSAGGPLLIHTTQGDLLRCLRPTEQDQQQHSVGSPRILLMSRECYAVVCYDLGNLCLFTTNGRLISQLKTASHITCMCLSRDGEYFVTGSEEGTVSVYATVDLKCLYAYSACDGAAVRSVAIVHNHRHIVAGLSNGAIVVYNVDFNKWHHEYRHRYVLSDMNIYAHKYVICKQQQQQQQQHSFSGKECLWRITS</sequence>
<dbReference type="PANTHER" id="PTHR13743:SF162">
    <property type="entry name" value="NEUROBEACHIN"/>
    <property type="match status" value="1"/>
</dbReference>
<dbReference type="Pfam" id="PF13385">
    <property type="entry name" value="Laminin_G_3"/>
    <property type="match status" value="1"/>
</dbReference>
<evidence type="ECO:0000256" key="3">
    <source>
        <dbReference type="ARBA" id="ARBA00022737"/>
    </source>
</evidence>
<keyword evidence="4" id="KW-0472">Membrane</keyword>
<dbReference type="InterPro" id="IPR046852">
    <property type="entry name" value="Neurobeachin_a-sol"/>
</dbReference>
<dbReference type="Pfam" id="PF14844">
    <property type="entry name" value="PH_BEACH"/>
    <property type="match status" value="1"/>
</dbReference>
<reference evidence="11 12" key="1">
    <citation type="submission" date="2015-01" db="EMBL/GenBank/DDBJ databases">
        <title>Evolution of Trichinella species and genotypes.</title>
        <authorList>
            <person name="Korhonen P.K."/>
            <person name="Edoardo P."/>
            <person name="Giuseppe L.R."/>
            <person name="Gasser R.B."/>
        </authorList>
    </citation>
    <scope>NUCLEOTIDE SEQUENCE [LARGE SCALE GENOMIC DNA]</scope>
    <source>
        <strain evidence="11">ISS37</strain>
    </source>
</reference>
<dbReference type="Gene3D" id="2.130.10.10">
    <property type="entry name" value="YVTN repeat-like/Quinoprotein amine dehydrogenase"/>
    <property type="match status" value="1"/>
</dbReference>
<dbReference type="Pfam" id="PF06469">
    <property type="entry name" value="DUF1088"/>
    <property type="match status" value="1"/>
</dbReference>
<feature type="region of interest" description="Disordered" evidence="8">
    <location>
        <begin position="1387"/>
        <end position="1419"/>
    </location>
</feature>
<evidence type="ECO:0000259" key="10">
    <source>
        <dbReference type="PROSITE" id="PS51783"/>
    </source>
</evidence>
<dbReference type="Pfam" id="PF20425">
    <property type="entry name" value="Neurobeachin"/>
    <property type="match status" value="1"/>
</dbReference>
<dbReference type="InterPro" id="IPR011993">
    <property type="entry name" value="PH-like_dom_sf"/>
</dbReference>
<dbReference type="InterPro" id="IPR036322">
    <property type="entry name" value="WD40_repeat_dom_sf"/>
</dbReference>
<dbReference type="InterPro" id="IPR046851">
    <property type="entry name" value="NBCH_WD40"/>
</dbReference>
<dbReference type="InterPro" id="IPR023362">
    <property type="entry name" value="PH-BEACH_dom"/>
</dbReference>
<dbReference type="CDD" id="cd06071">
    <property type="entry name" value="Beach"/>
    <property type="match status" value="1"/>
</dbReference>
<dbReference type="SUPFAM" id="SSF50978">
    <property type="entry name" value="WD40 repeat-like"/>
    <property type="match status" value="1"/>
</dbReference>
<evidence type="ECO:0000256" key="6">
    <source>
        <dbReference type="ARBA" id="ARBA00068767"/>
    </source>
</evidence>
<evidence type="ECO:0000256" key="7">
    <source>
        <dbReference type="ARBA" id="ARBA00081052"/>
    </source>
</evidence>